<protein>
    <submittedName>
        <fullName evidence="1">Uncharacterized protein</fullName>
    </submittedName>
</protein>
<dbReference type="AlphaFoldDB" id="A0A8T1B9V1"/>
<organism evidence="1 2">
    <name type="scientific">Phytophthora cactorum</name>
    <dbReference type="NCBI Taxonomy" id="29920"/>
    <lineage>
        <taxon>Eukaryota</taxon>
        <taxon>Sar</taxon>
        <taxon>Stramenopiles</taxon>
        <taxon>Oomycota</taxon>
        <taxon>Peronosporomycetes</taxon>
        <taxon>Peronosporales</taxon>
        <taxon>Peronosporaceae</taxon>
        <taxon>Phytophthora</taxon>
    </lineage>
</organism>
<comment type="caution">
    <text evidence="1">The sequence shown here is derived from an EMBL/GenBank/DDBJ whole genome shotgun (WGS) entry which is preliminary data.</text>
</comment>
<accession>A0A8T1B9V1</accession>
<dbReference type="Gene3D" id="3.30.70.270">
    <property type="match status" value="1"/>
</dbReference>
<dbReference type="EMBL" id="RCMK01001285">
    <property type="protein sequence ID" value="KAG2897799.1"/>
    <property type="molecule type" value="Genomic_DNA"/>
</dbReference>
<evidence type="ECO:0000313" key="2">
    <source>
        <dbReference type="Proteomes" id="UP000736787"/>
    </source>
</evidence>
<proteinExistence type="predicted"/>
<dbReference type="PANTHER" id="PTHR33064:SF37">
    <property type="entry name" value="RIBONUCLEASE H"/>
    <property type="match status" value="1"/>
</dbReference>
<dbReference type="PANTHER" id="PTHR33064">
    <property type="entry name" value="POL PROTEIN"/>
    <property type="match status" value="1"/>
</dbReference>
<dbReference type="InterPro" id="IPR043502">
    <property type="entry name" value="DNA/RNA_pol_sf"/>
</dbReference>
<dbReference type="SUPFAM" id="SSF56672">
    <property type="entry name" value="DNA/RNA polymerases"/>
    <property type="match status" value="1"/>
</dbReference>
<dbReference type="Proteomes" id="UP000736787">
    <property type="component" value="Unassembled WGS sequence"/>
</dbReference>
<name>A0A8T1B9V1_9STRA</name>
<reference evidence="1" key="1">
    <citation type="submission" date="2018-10" db="EMBL/GenBank/DDBJ databases">
        <title>Effector identification in a new, highly contiguous assembly of the strawberry crown rot pathogen Phytophthora cactorum.</title>
        <authorList>
            <person name="Armitage A.D."/>
            <person name="Nellist C.F."/>
            <person name="Bates H."/>
            <person name="Vickerstaff R.J."/>
            <person name="Harrison R.J."/>
        </authorList>
    </citation>
    <scope>NUCLEOTIDE SEQUENCE</scope>
    <source>
        <strain evidence="1">4040</strain>
    </source>
</reference>
<dbReference type="InterPro" id="IPR051320">
    <property type="entry name" value="Viral_Replic_Matur_Polypro"/>
</dbReference>
<dbReference type="InterPro" id="IPR043128">
    <property type="entry name" value="Rev_trsase/Diguanyl_cyclase"/>
</dbReference>
<evidence type="ECO:0000313" key="1">
    <source>
        <dbReference type="EMBL" id="KAG2897799.1"/>
    </source>
</evidence>
<sequence>MQTIAALPFPTSKKGMQSFHGALNYYGRFIQDFAVYGAALYQLKDGDFDISTAAGRFTSCSRKCAGAK</sequence>
<gene>
    <name evidence="1" type="ORF">PC117_g22718</name>
</gene>